<gene>
    <name evidence="4" type="ORF">ACJDT4_09190</name>
</gene>
<evidence type="ECO:0000256" key="2">
    <source>
        <dbReference type="PROSITE-ProRule" id="PRU00335"/>
    </source>
</evidence>
<dbReference type="Gene3D" id="1.10.357.10">
    <property type="entry name" value="Tetracycline Repressor, domain 2"/>
    <property type="match status" value="1"/>
</dbReference>
<dbReference type="EMBL" id="JBJIAA010000006">
    <property type="protein sequence ID" value="MFL0250594.1"/>
    <property type="molecule type" value="Genomic_DNA"/>
</dbReference>
<dbReference type="PANTHER" id="PTHR43479">
    <property type="entry name" value="ACREF/ENVCD OPERON REPRESSOR-RELATED"/>
    <property type="match status" value="1"/>
</dbReference>
<keyword evidence="5" id="KW-1185">Reference proteome</keyword>
<feature type="DNA-binding region" description="H-T-H motif" evidence="2">
    <location>
        <begin position="30"/>
        <end position="49"/>
    </location>
</feature>
<protein>
    <submittedName>
        <fullName evidence="4">TetR/AcrR family transcriptional regulator</fullName>
    </submittedName>
</protein>
<evidence type="ECO:0000313" key="4">
    <source>
        <dbReference type="EMBL" id="MFL0250594.1"/>
    </source>
</evidence>
<feature type="domain" description="HTH tetR-type" evidence="3">
    <location>
        <begin position="6"/>
        <end position="67"/>
    </location>
</feature>
<dbReference type="Proteomes" id="UP001623592">
    <property type="component" value="Unassembled WGS sequence"/>
</dbReference>
<dbReference type="PANTHER" id="PTHR43479:SF11">
    <property type="entry name" value="ACREF_ENVCD OPERON REPRESSOR-RELATED"/>
    <property type="match status" value="1"/>
</dbReference>
<keyword evidence="1 2" id="KW-0238">DNA-binding</keyword>
<reference evidence="4 5" key="1">
    <citation type="submission" date="2024-11" db="EMBL/GenBank/DDBJ databases">
        <authorList>
            <person name="Heng Y.C."/>
            <person name="Lim A.C.H."/>
            <person name="Lee J.K.Y."/>
            <person name="Kittelmann S."/>
        </authorList>
    </citation>
    <scope>NUCLEOTIDE SEQUENCE [LARGE SCALE GENOMIC DNA]</scope>
    <source>
        <strain evidence="4 5">WILCCON 0114</strain>
    </source>
</reference>
<sequence length="188" mass="21650">MNSKDTDAKKKIIKVTMDILNEVDEPDKITIRQIAERANVGVGLINYHFQSKENLLYKAVSDTMSELAEDLQKSKNDKIEDPIEKLKAMLKELVDFTMHYNKLSRILISHTMQQGNMQVPLYILPIIREIYGSAKNEIEMRIIALEIISTLQVIYISSEDFQLYTGMDISNKTQRDTLIDTIVNNIIK</sequence>
<dbReference type="PROSITE" id="PS50977">
    <property type="entry name" value="HTH_TETR_2"/>
    <property type="match status" value="1"/>
</dbReference>
<proteinExistence type="predicted"/>
<accession>A0ABW8TDL0</accession>
<dbReference type="SUPFAM" id="SSF46689">
    <property type="entry name" value="Homeodomain-like"/>
    <property type="match status" value="1"/>
</dbReference>
<dbReference type="InterPro" id="IPR001647">
    <property type="entry name" value="HTH_TetR"/>
</dbReference>
<evidence type="ECO:0000313" key="5">
    <source>
        <dbReference type="Proteomes" id="UP001623592"/>
    </source>
</evidence>
<name>A0ABW8TDL0_9CLOT</name>
<dbReference type="RefSeq" id="WP_406787258.1">
    <property type="nucleotide sequence ID" value="NZ_JBJIAA010000006.1"/>
</dbReference>
<evidence type="ECO:0000259" key="3">
    <source>
        <dbReference type="PROSITE" id="PS50977"/>
    </source>
</evidence>
<organism evidence="4 5">
    <name type="scientific">Clostridium neuense</name>
    <dbReference type="NCBI Taxonomy" id="1728934"/>
    <lineage>
        <taxon>Bacteria</taxon>
        <taxon>Bacillati</taxon>
        <taxon>Bacillota</taxon>
        <taxon>Clostridia</taxon>
        <taxon>Eubacteriales</taxon>
        <taxon>Clostridiaceae</taxon>
        <taxon>Clostridium</taxon>
    </lineage>
</organism>
<dbReference type="InterPro" id="IPR050624">
    <property type="entry name" value="HTH-type_Tx_Regulator"/>
</dbReference>
<dbReference type="Pfam" id="PF00440">
    <property type="entry name" value="TetR_N"/>
    <property type="match status" value="1"/>
</dbReference>
<dbReference type="InterPro" id="IPR009057">
    <property type="entry name" value="Homeodomain-like_sf"/>
</dbReference>
<comment type="caution">
    <text evidence="4">The sequence shown here is derived from an EMBL/GenBank/DDBJ whole genome shotgun (WGS) entry which is preliminary data.</text>
</comment>
<evidence type="ECO:0000256" key="1">
    <source>
        <dbReference type="ARBA" id="ARBA00023125"/>
    </source>
</evidence>